<dbReference type="Pfam" id="PF19276">
    <property type="entry name" value="HD_assoc_2"/>
    <property type="match status" value="1"/>
</dbReference>
<reference evidence="2" key="2">
    <citation type="submission" date="2023-07" db="EMBL/GenBank/DDBJ databases">
        <authorList>
            <person name="Bai X.-H."/>
            <person name="Wang H.-H."/>
            <person name="Wang J."/>
            <person name="Ma M.-Y."/>
            <person name="Hu H.-H."/>
            <person name="Song Z.-L."/>
            <person name="Ma H.-G."/>
            <person name="Fan Y."/>
            <person name="Du C.-Y."/>
            <person name="Xu J.-C."/>
        </authorList>
    </citation>
    <scope>NUCLEOTIDE SEQUENCE</scope>
    <source>
        <strain evidence="2">CZ1</strain>
    </source>
</reference>
<dbReference type="InterPro" id="IPR050135">
    <property type="entry name" value="dGTPase-like"/>
</dbReference>
<dbReference type="RefSeq" id="WP_316426779.1">
    <property type="nucleotide sequence ID" value="NZ_CP130144.1"/>
</dbReference>
<sequence>MVERVYHDPLHGAIALDQSDPTEALLIQLIDTPAFQRLRRIRQLGPASLTFHGAEGSRFTHSLGVLAVARRAFDRIARDYPQLLPHRTIVLCAALLHDIGHAAFSHTAEEIFGSDHELWTRRILRESEPIRQLLDRFSPDLIDQLEAVFLKKYPLPLVWQLVSSQLDCDRLDYLMRDSYFTGASYGHIDLDRILMAMRYDPVTQQLVVAKKGMAAIEHYLIVRYFMYSQVYNHRKNIAATWVLLKCFQQARYQLKLGNLQADQNVRAWLNQDGNQIELDQYLAGDDGAFLYHFQQWRSHSDPVLADLSRRFLDRDLLKSLDISQLEESDRDLLLEKARYWTTQAGFDSSTYCGLRIAVSRGYTLYDRGIHIQTTTGLREIGELSALVQTLTQPIQKVWLIYLREIDDKIKSFVDKAGELL</sequence>
<dbReference type="Gene3D" id="1.10.3210.10">
    <property type="entry name" value="Hypothetical protein af1432"/>
    <property type="match status" value="1"/>
</dbReference>
<dbReference type="InterPro" id="IPR006674">
    <property type="entry name" value="HD_domain"/>
</dbReference>
<proteinExistence type="predicted"/>
<evidence type="ECO:0000313" key="2">
    <source>
        <dbReference type="EMBL" id="WNZ44914.1"/>
    </source>
</evidence>
<dbReference type="EMBL" id="CP130144">
    <property type="protein sequence ID" value="WNZ44914.1"/>
    <property type="molecule type" value="Genomic_DNA"/>
</dbReference>
<dbReference type="AlphaFoldDB" id="A0AA96WVF9"/>
<dbReference type="GO" id="GO:0008832">
    <property type="term" value="F:dGTPase activity"/>
    <property type="evidence" value="ECO:0007669"/>
    <property type="project" value="TreeGrafter"/>
</dbReference>
<protein>
    <submittedName>
        <fullName evidence="2">HD domain-containing protein</fullName>
    </submittedName>
</protein>
<organism evidence="2">
    <name type="scientific">Leptolyngbya boryana CZ1</name>
    <dbReference type="NCBI Taxonomy" id="3060204"/>
    <lineage>
        <taxon>Bacteria</taxon>
        <taxon>Bacillati</taxon>
        <taxon>Cyanobacteriota</taxon>
        <taxon>Cyanophyceae</taxon>
        <taxon>Leptolyngbyales</taxon>
        <taxon>Leptolyngbyaceae</taxon>
        <taxon>Leptolyngbya group</taxon>
        <taxon>Leptolyngbya</taxon>
    </lineage>
</organism>
<dbReference type="Pfam" id="PF01966">
    <property type="entry name" value="HD"/>
    <property type="match status" value="1"/>
</dbReference>
<accession>A0AA96WVF9</accession>
<dbReference type="InterPro" id="IPR045509">
    <property type="entry name" value="HD_assoc_2"/>
</dbReference>
<dbReference type="CDD" id="cd00077">
    <property type="entry name" value="HDc"/>
    <property type="match status" value="1"/>
</dbReference>
<dbReference type="SUPFAM" id="SSF109604">
    <property type="entry name" value="HD-domain/PDEase-like"/>
    <property type="match status" value="1"/>
</dbReference>
<gene>
    <name evidence="2" type="ORF">Q2T42_24270</name>
</gene>
<name>A0AA96WVF9_LEPBY</name>
<dbReference type="PROSITE" id="PS51831">
    <property type="entry name" value="HD"/>
    <property type="match status" value="1"/>
</dbReference>
<evidence type="ECO:0000259" key="1">
    <source>
        <dbReference type="PROSITE" id="PS51831"/>
    </source>
</evidence>
<feature type="domain" description="HD" evidence="1">
    <location>
        <begin position="58"/>
        <end position="174"/>
    </location>
</feature>
<dbReference type="GO" id="GO:0006203">
    <property type="term" value="P:dGTP catabolic process"/>
    <property type="evidence" value="ECO:0007669"/>
    <property type="project" value="TreeGrafter"/>
</dbReference>
<dbReference type="InterPro" id="IPR003607">
    <property type="entry name" value="HD/PDEase_dom"/>
</dbReference>
<dbReference type="PANTHER" id="PTHR11373">
    <property type="entry name" value="DEOXYNUCLEOSIDE TRIPHOSPHATE TRIPHOSPHOHYDROLASE"/>
    <property type="match status" value="1"/>
</dbReference>
<dbReference type="SMART" id="SM00471">
    <property type="entry name" value="HDc"/>
    <property type="match status" value="1"/>
</dbReference>
<reference evidence="2" key="1">
    <citation type="journal article" date="2023" name="Plants (Basel)">
        <title>Genomic Analysis of Leptolyngbya boryana CZ1 Reveals Efficient Carbon Fixation Modules.</title>
        <authorList>
            <person name="Bai X."/>
            <person name="Wang H."/>
            <person name="Cheng W."/>
            <person name="Wang J."/>
            <person name="Ma M."/>
            <person name="Hu H."/>
            <person name="Song Z."/>
            <person name="Ma H."/>
            <person name="Fan Y."/>
            <person name="Du C."/>
            <person name="Xu J."/>
        </authorList>
    </citation>
    <scope>NUCLEOTIDE SEQUENCE</scope>
    <source>
        <strain evidence="2">CZ1</strain>
    </source>
</reference>
<dbReference type="PANTHER" id="PTHR11373:SF4">
    <property type="entry name" value="DEOXYNUCLEOSIDE TRIPHOSPHATE TRIPHOSPHOHYDROLASE SAMHD1"/>
    <property type="match status" value="1"/>
</dbReference>